<reference evidence="1" key="1">
    <citation type="submission" date="2020-01" db="EMBL/GenBank/DDBJ databases">
        <title>The Celery Genome Sequence Reveals Sequential Paleo-tetraploidization, Resistance Gene Elimination, Karyotype Evolution, and Functional Innovation in Apiales.</title>
        <authorList>
            <person name="Song X."/>
        </authorList>
    </citation>
    <scope>NUCLEOTIDE SEQUENCE</scope>
    <source>
        <tissue evidence="1">Leaf</tissue>
    </source>
</reference>
<feature type="non-terminal residue" evidence="1">
    <location>
        <position position="64"/>
    </location>
</feature>
<organism evidence="1 2">
    <name type="scientific">Apium graveolens</name>
    <name type="common">Celery</name>
    <dbReference type="NCBI Taxonomy" id="4045"/>
    <lineage>
        <taxon>Eukaryota</taxon>
        <taxon>Viridiplantae</taxon>
        <taxon>Streptophyta</taxon>
        <taxon>Embryophyta</taxon>
        <taxon>Tracheophyta</taxon>
        <taxon>Spermatophyta</taxon>
        <taxon>Magnoliopsida</taxon>
        <taxon>eudicotyledons</taxon>
        <taxon>Gunneridae</taxon>
        <taxon>Pentapetalae</taxon>
        <taxon>asterids</taxon>
        <taxon>campanulids</taxon>
        <taxon>Apiales</taxon>
        <taxon>Apiaceae</taxon>
        <taxon>Apioideae</taxon>
        <taxon>apioid superclade</taxon>
        <taxon>Apieae</taxon>
        <taxon>Apium</taxon>
    </lineage>
</organism>
<sequence length="64" mass="7395">QRHAFTLQNPFPNGNKVGTIIKLYSGTIRNLTSRALEVWSMLVGFRRAFLEREDLMELETDSPE</sequence>
<keyword evidence="2" id="KW-1185">Reference proteome</keyword>
<dbReference type="AlphaFoldDB" id="A0A6L5B9V8"/>
<feature type="non-terminal residue" evidence="1">
    <location>
        <position position="1"/>
    </location>
</feature>
<evidence type="ECO:0000313" key="2">
    <source>
        <dbReference type="Proteomes" id="UP000593563"/>
    </source>
</evidence>
<proteinExistence type="predicted"/>
<name>A0A6L5B9V8_APIGR</name>
<dbReference type="Proteomes" id="UP000593563">
    <property type="component" value="Unassembled WGS sequence"/>
</dbReference>
<evidence type="ECO:0000313" key="1">
    <source>
        <dbReference type="EMBL" id="KAF1002536.1"/>
    </source>
</evidence>
<comment type="caution">
    <text evidence="1">The sequence shown here is derived from an EMBL/GenBank/DDBJ whole genome shotgun (WGS) entry which is preliminary data.</text>
</comment>
<dbReference type="EMBL" id="WRXP01000960">
    <property type="protein sequence ID" value="KAF1002536.1"/>
    <property type="molecule type" value="Genomic_DNA"/>
</dbReference>
<accession>A0A6L5B9V8</accession>
<protein>
    <submittedName>
        <fullName evidence="1">Uncharacterized protein</fullName>
    </submittedName>
</protein>
<gene>
    <name evidence="1" type="ORF">AG4045_004820</name>
</gene>